<dbReference type="Proteomes" id="UP000037460">
    <property type="component" value="Unassembled WGS sequence"/>
</dbReference>
<protein>
    <submittedName>
        <fullName evidence="2">Uncharacterized protein</fullName>
    </submittedName>
</protein>
<dbReference type="AlphaFoldDB" id="A0A0M0J4E5"/>
<feature type="compositionally biased region" description="Low complexity" evidence="1">
    <location>
        <begin position="1"/>
        <end position="19"/>
    </location>
</feature>
<reference evidence="3" key="1">
    <citation type="journal article" date="2015" name="PLoS Genet.">
        <title>Genome Sequence and Transcriptome Analyses of Chrysochromulina tobin: Metabolic Tools for Enhanced Algal Fitness in the Prominent Order Prymnesiales (Haptophyceae).</title>
        <authorList>
            <person name="Hovde B.T."/>
            <person name="Deodato C.R."/>
            <person name="Hunsperger H.M."/>
            <person name="Ryken S.A."/>
            <person name="Yost W."/>
            <person name="Jha R.K."/>
            <person name="Patterson J."/>
            <person name="Monnat R.J. Jr."/>
            <person name="Barlow S.B."/>
            <person name="Starkenburg S.R."/>
            <person name="Cattolico R.A."/>
        </authorList>
    </citation>
    <scope>NUCLEOTIDE SEQUENCE</scope>
    <source>
        <strain evidence="3">CCMP291</strain>
    </source>
</reference>
<evidence type="ECO:0000313" key="2">
    <source>
        <dbReference type="EMBL" id="KOO21113.1"/>
    </source>
</evidence>
<evidence type="ECO:0000256" key="1">
    <source>
        <dbReference type="SAM" id="MobiDB-lite"/>
    </source>
</evidence>
<gene>
    <name evidence="2" type="ORF">Ctob_001966</name>
</gene>
<proteinExistence type="predicted"/>
<accession>A0A0M0J4E5</accession>
<comment type="caution">
    <text evidence="2">The sequence shown here is derived from an EMBL/GenBank/DDBJ whole genome shotgun (WGS) entry which is preliminary data.</text>
</comment>
<sequence>MSEDLQNTLNTSNSTSALTPSELVRRKTERERPTLAAMVDKLAAKANEKGNAKQAKVLYAASLTLEPTLARRVSMANMMLKSGEADQAQHEYNEILSSGEPLSEKIKTMVERKLGECIYQDMSAAPGLSLAEKLKVASKMRASSPARPAVIVAAPPSNFGAAAEITLAAKQLFDAGQVSNGEGKASEARVLFVASHTLSGAMSARISAANMALKLGGPAALEAASEYEGILSHAGTEQLSSTAEEMKAGAEKAAAEKEVSAADKAAAEKAAAAEAIAQQEAATKLQAAGEPEHDCGGRDGDGGREGGGSGVDTS</sequence>
<keyword evidence="3" id="KW-1185">Reference proteome</keyword>
<feature type="region of interest" description="Disordered" evidence="1">
    <location>
        <begin position="281"/>
        <end position="314"/>
    </location>
</feature>
<dbReference type="EMBL" id="JWZX01003389">
    <property type="protein sequence ID" value="KOO21113.1"/>
    <property type="molecule type" value="Genomic_DNA"/>
</dbReference>
<feature type="compositionally biased region" description="Gly residues" evidence="1">
    <location>
        <begin position="305"/>
        <end position="314"/>
    </location>
</feature>
<feature type="region of interest" description="Disordered" evidence="1">
    <location>
        <begin position="1"/>
        <end position="31"/>
    </location>
</feature>
<feature type="compositionally biased region" description="Basic and acidic residues" evidence="1">
    <location>
        <begin position="290"/>
        <end position="304"/>
    </location>
</feature>
<organism evidence="2 3">
    <name type="scientific">Chrysochromulina tobinii</name>
    <dbReference type="NCBI Taxonomy" id="1460289"/>
    <lineage>
        <taxon>Eukaryota</taxon>
        <taxon>Haptista</taxon>
        <taxon>Haptophyta</taxon>
        <taxon>Prymnesiophyceae</taxon>
        <taxon>Prymnesiales</taxon>
        <taxon>Chrysochromulinaceae</taxon>
        <taxon>Chrysochromulina</taxon>
    </lineage>
</organism>
<name>A0A0M0J4E5_9EUKA</name>
<evidence type="ECO:0000313" key="3">
    <source>
        <dbReference type="Proteomes" id="UP000037460"/>
    </source>
</evidence>